<reference evidence="2" key="1">
    <citation type="submission" date="2016-06" db="EMBL/GenBank/DDBJ databases">
        <title>Parallel loss of symbiosis genes in relatives of nitrogen-fixing non-legume Parasponia.</title>
        <authorList>
            <person name="Van Velzen R."/>
            <person name="Holmer R."/>
            <person name="Bu F."/>
            <person name="Rutten L."/>
            <person name="Van Zeijl A."/>
            <person name="Liu W."/>
            <person name="Santuari L."/>
            <person name="Cao Q."/>
            <person name="Sharma T."/>
            <person name="Shen D."/>
            <person name="Roswanjaya Y."/>
            <person name="Wardhani T."/>
            <person name="Kalhor M.S."/>
            <person name="Jansen J."/>
            <person name="Van den Hoogen J."/>
            <person name="Gungor B."/>
            <person name="Hartog M."/>
            <person name="Hontelez J."/>
            <person name="Verver J."/>
            <person name="Yang W.-C."/>
            <person name="Schijlen E."/>
            <person name="Repin R."/>
            <person name="Schilthuizen M."/>
            <person name="Schranz E."/>
            <person name="Heidstra R."/>
            <person name="Miyata K."/>
            <person name="Fedorova E."/>
            <person name="Kohlen W."/>
            <person name="Bisseling T."/>
            <person name="Smit S."/>
            <person name="Geurts R."/>
        </authorList>
    </citation>
    <scope>NUCLEOTIDE SEQUENCE [LARGE SCALE GENOMIC DNA]</scope>
    <source>
        <strain evidence="2">cv. RG33-2</strain>
    </source>
</reference>
<organism evidence="1 2">
    <name type="scientific">Trema orientale</name>
    <name type="common">Charcoal tree</name>
    <name type="synonym">Celtis orientalis</name>
    <dbReference type="NCBI Taxonomy" id="63057"/>
    <lineage>
        <taxon>Eukaryota</taxon>
        <taxon>Viridiplantae</taxon>
        <taxon>Streptophyta</taxon>
        <taxon>Embryophyta</taxon>
        <taxon>Tracheophyta</taxon>
        <taxon>Spermatophyta</taxon>
        <taxon>Magnoliopsida</taxon>
        <taxon>eudicotyledons</taxon>
        <taxon>Gunneridae</taxon>
        <taxon>Pentapetalae</taxon>
        <taxon>rosids</taxon>
        <taxon>fabids</taxon>
        <taxon>Rosales</taxon>
        <taxon>Cannabaceae</taxon>
        <taxon>Trema</taxon>
    </lineage>
</organism>
<protein>
    <submittedName>
        <fullName evidence="1">NTF2-like domain containing protein</fullName>
    </submittedName>
</protein>
<dbReference type="Proteomes" id="UP000237000">
    <property type="component" value="Unassembled WGS sequence"/>
</dbReference>
<sequence>MHSRIIGNTLCKKNSEFLFSSPCFWDRGSHLVPLQYRSIFSTAQLQNSWMNKIKGVFTGQKSSQGEAQVSSESFTLLRFADELKKARKIGAFKEYIVGRSSEATFADALEKQEAVIRYLGGLDPTGENLQSGHKQEAAKHCNCTIADVENTLAKFTWAKEAQKKIENLQKEGKPMPKSFAEVQKLMGSSPLDLAKSNLAKSGQISRNALCPCGSKKRYKWYFSVHILLLN</sequence>
<proteinExistence type="predicted"/>
<dbReference type="PANTHER" id="PTHR36750">
    <property type="entry name" value="SEC-C MOTIF PROTEIN"/>
    <property type="match status" value="1"/>
</dbReference>
<dbReference type="PANTHER" id="PTHR36750:SF1">
    <property type="entry name" value="SEC-C MOTIF PROTEIN"/>
    <property type="match status" value="1"/>
</dbReference>
<accession>A0A2P5D8C3</accession>
<dbReference type="FunCoup" id="A0A2P5D8C3">
    <property type="interactions" value="839"/>
</dbReference>
<dbReference type="Pfam" id="PF02810">
    <property type="entry name" value="SEC-C"/>
    <property type="match status" value="1"/>
</dbReference>
<keyword evidence="2" id="KW-1185">Reference proteome</keyword>
<dbReference type="OrthoDB" id="432970at2759"/>
<gene>
    <name evidence="1" type="ORF">TorRG33x02_259400</name>
</gene>
<dbReference type="InterPro" id="IPR004027">
    <property type="entry name" value="SEC_C_motif"/>
</dbReference>
<evidence type="ECO:0000313" key="2">
    <source>
        <dbReference type="Proteomes" id="UP000237000"/>
    </source>
</evidence>
<name>A0A2P5D8C3_TREOI</name>
<dbReference type="STRING" id="63057.A0A2P5D8C3"/>
<comment type="caution">
    <text evidence="1">The sequence shown here is derived from an EMBL/GenBank/DDBJ whole genome shotgun (WGS) entry which is preliminary data.</text>
</comment>
<dbReference type="EMBL" id="JXTC01000288">
    <property type="protein sequence ID" value="PON69514.1"/>
    <property type="molecule type" value="Genomic_DNA"/>
</dbReference>
<dbReference type="InParanoid" id="A0A2P5D8C3"/>
<evidence type="ECO:0000313" key="1">
    <source>
        <dbReference type="EMBL" id="PON69514.1"/>
    </source>
</evidence>
<dbReference type="AlphaFoldDB" id="A0A2P5D8C3"/>